<feature type="compositionally biased region" description="Basic and acidic residues" evidence="2">
    <location>
        <begin position="234"/>
        <end position="244"/>
    </location>
</feature>
<feature type="compositionally biased region" description="Acidic residues" evidence="2">
    <location>
        <begin position="1417"/>
        <end position="1432"/>
    </location>
</feature>
<feature type="compositionally biased region" description="Basic and acidic residues" evidence="2">
    <location>
        <begin position="2324"/>
        <end position="2341"/>
    </location>
</feature>
<feature type="region of interest" description="Disordered" evidence="2">
    <location>
        <begin position="881"/>
        <end position="961"/>
    </location>
</feature>
<dbReference type="EMBL" id="LN714502">
    <property type="protein sequence ID" value="CEL78738.1"/>
    <property type="molecule type" value="Genomic_DNA"/>
</dbReference>
<gene>
    <name evidence="3" type="ORF">BN1205_029440</name>
</gene>
<feature type="compositionally biased region" description="Low complexity" evidence="2">
    <location>
        <begin position="737"/>
        <end position="760"/>
    </location>
</feature>
<feature type="region of interest" description="Disordered" evidence="2">
    <location>
        <begin position="719"/>
        <end position="760"/>
    </location>
</feature>
<organism evidence="3">
    <name type="scientific">Toxoplasma gondii (strain ATCC 50861 / VEG)</name>
    <dbReference type="NCBI Taxonomy" id="432359"/>
    <lineage>
        <taxon>Eukaryota</taxon>
        <taxon>Sar</taxon>
        <taxon>Alveolata</taxon>
        <taxon>Apicomplexa</taxon>
        <taxon>Conoidasida</taxon>
        <taxon>Coccidia</taxon>
        <taxon>Eucoccidiorida</taxon>
        <taxon>Eimeriorina</taxon>
        <taxon>Sarcocystidae</taxon>
        <taxon>Toxoplasma</taxon>
    </lineage>
</organism>
<feature type="compositionally biased region" description="Basic and acidic residues" evidence="2">
    <location>
        <begin position="722"/>
        <end position="733"/>
    </location>
</feature>
<sequence>MPPFRVSLAAPAEAAVPCKSERHQRHCNTLSPDDESRHSVSRSSICSFRNASLCIRAHRRLNGTPLRLPSYPLTSSVTASLHPRLSSIHCVTSLYRAKRRSASSPCVFPCSSSVIPSAETPTFPPLRSCSSCSSPPSVSPVSPHYSPPGRSTQPWVAEEKPAALGYRQQCGCPGGAREGQQNDERKGDVGCVRERIDTERCTGCPPTEVSLSRLCLPHSDSQDRAARPSLPFESARRGKESQKEEENALLSCSLKVAHPSRMPRKLRRLPYFRFGHRDSRGCKEASPEHAEKQKQVLRCSKQASRLAGRQEDGGRGQLENAETPRTARGSEDFKADTCFERQAFCLHLLPSSALSLLLRFLHLDDVCRLALSSKQLYLHPDLNTPFAVAHLELILHGRNFDRCFARGCSCLATNRFVESRFSPGGASLLHQSTTSLPARQPFSTLPLRPCQLRRLSPLPLSDRFLAASPLQNSSAFPPSLTPTTPTALCSQLRVTGAPLAAARRKQESRLAEQTANGMLSTTENREHEKREGNYRTERRNWRRGVPYWEVVPRAGGSGLDSPACLLRERQVSGACDGGFHTRSFDSSHPVLRLKKDAPCSSKDPAPEHACLHAGGRLPSEVPSEERLPPPRCPPGVCTAEPRGQRPMAAPAGRENRWDVRVKQSLARGEERAETVWRQTLGFLGIRQERRTRGCSLQGRRSLGNARLTLVQEALAAAAGRLGSERSEKEKPKGCPEASHSSSSASDRPSPRASSSPSARLPLSSALCTFSGSQDSLGRSSCSPSASPIPAPTREIGAEAQTPGGEGGEQQANLPCGEQRQPTLECDKEKHRDFPRETVVCASGDDLRDHSAADVHTLQTGGETKEVRGRRKMFEEEVNHQDRIGWTAGTGNEYFGKASQQRARRTEEKQAAAATVSGLKEKAGIEEKSRHRPADCDETGRCTRHSERRNHGVARPRLPSSYPLSSSLLSPLSLDASLFRWSSASRCFSPGRRQAPDGRTAESSFSERSQHLFPLPPALRESGSSSGSSSFPSSSPRVTSAGSAAISRETSHSFHRVLSKLCHLEALIIESATPVTPLPPLPYSLLPVSSAPLPFLSPSSSLSSCPSFVSSSASCSSSSPSSPSSSASSFSSSSPLSSLSVEATRGDAGEAAREEAWGGERSNTAEGRAQEQSAETPQLPRRRAERFILSWRQLNSLLRRNASSLQTLYLAVDGLDVDLRTEKRPHRGCFEGGRRSRNEGGEKRSGDSIGKHNIETAKERRPGEGDLSLLRLEAKQKRTSYLSRVDECTSDSPSDSRVSPASSAPPRLVFPRLRHLTLGRKPEVYRHLVERCRFPSARSCCFLLEIDDQAEGVASALAAAAAFSFESSRDDSQRASVPPCRIRMWTGVSSQNRDEEDEGEDMDEAEKEQERGAKGEVDENAGEEERDEEEEDGDARREEVASLRREAGMAERGEDGGRDRVRSDVAEEKESGTAEEERREKSGQCGVRGEGRQVLESRDEARAWRTGQARCGGSSCFRLLRGQERPQASTHRGARETGRMSSREDPEAAPRRRGGEAGFGEERAEDEADAQGEEGNDDEGFADRRREAGDEGEEGERAAEGEREGEQRGEEGEGAEREREGEQRGEEGEGAGEREETEEEGRGSTREGATARAAADWLPLLQLARELCDVQELELVFVDRLWCAADGHRRAETLFLQQLSPRVWRRIEKLQLIKLTPQLLELLDARAEAALTSVKFEIAHLDVSDRGSSRSTAASSSALLSSFSCLSLQAFAAFLARRPRVYVHFSRFTVFVRTRQAAQLQLLARVLSRIEVSQNLRFTFQLPALTRRLPSAFPSSHRSHTEWLASSTASPSFSSSFASFSSLVSVARREGEGETSSPRFSGCACMGPVTMRKVKRLSLMGFHPAEHRLLDQLFLPDATDVEIYGLHLDDPEAAPACVAIMHHASSISSSPSPPSPSLSLPPPSPSSLPSSPSPSLPPPSPSLPSSPSPSLPPPSPSSLPSPSSVPSPSLPSRSPFLNDPLESAASPLLALSRALPALKTLCVKNHDLDALAVFLASPRFSQLSALQLQGHILKFTTQAERVAALLQRHPKAAVRISSLLLSLRIDSPFLVQSSQNLLLLLGLLPGLTEVRVQLNRHTPRVLVWRSRETGTSERELHWDSHPVAGSRRQKEICGRKTLPRSPSSSAASTFCSCSHSISAASSSSPPLCRVSSSPSALPSPSAFSSASVSYHPAFSSPSPSAFCRRRPSCASPATSSRCPPCGSLLASPPLKKRVDEQQREEIREEERPRWSDGEGEAGEKRGESGEQRKEGTRAGPCCCAGARGGPERRGERCASRREKWSESQEAGTDTRQNRRKETERSGALENETLAAASVSSFRFPSWAPSSACATPGNACKLRKSWLEEFALLHVPLESRGFSFVCMREDSPASRVSALQSTTIVYRKHSGSD</sequence>
<feature type="region of interest" description="Disordered" evidence="2">
    <location>
        <begin position="305"/>
        <end position="329"/>
    </location>
</feature>
<feature type="region of interest" description="Disordered" evidence="2">
    <location>
        <begin position="2266"/>
        <end position="2365"/>
    </location>
</feature>
<feature type="compositionally biased region" description="Polar residues" evidence="2">
    <location>
        <begin position="1161"/>
        <end position="1175"/>
    </location>
</feature>
<feature type="compositionally biased region" description="Acidic residues" evidence="2">
    <location>
        <begin position="1562"/>
        <end position="1579"/>
    </location>
</feature>
<feature type="compositionally biased region" description="Basic and acidic residues" evidence="2">
    <location>
        <begin position="1407"/>
        <end position="1416"/>
    </location>
</feature>
<feature type="compositionally biased region" description="Basic and acidic residues" evidence="2">
    <location>
        <begin position="1488"/>
        <end position="1502"/>
    </location>
</feature>
<feature type="compositionally biased region" description="Basic and acidic residues" evidence="2">
    <location>
        <begin position="2350"/>
        <end position="2361"/>
    </location>
</feature>
<feature type="compositionally biased region" description="Pro residues" evidence="2">
    <location>
        <begin position="1950"/>
        <end position="2008"/>
    </location>
</feature>
<feature type="compositionally biased region" description="Basic and acidic residues" evidence="2">
    <location>
        <begin position="1433"/>
        <end position="1481"/>
    </location>
</feature>
<feature type="compositionally biased region" description="Low complexity" evidence="2">
    <location>
        <begin position="1115"/>
        <end position="1142"/>
    </location>
</feature>
<feature type="region of interest" description="Disordered" evidence="2">
    <location>
        <begin position="1224"/>
        <end position="1266"/>
    </location>
</feature>
<feature type="region of interest" description="Disordered" evidence="2">
    <location>
        <begin position="219"/>
        <end position="244"/>
    </location>
</feature>
<feature type="compositionally biased region" description="Low complexity" evidence="2">
    <location>
        <begin position="1289"/>
        <end position="1305"/>
    </location>
</feature>
<keyword evidence="1" id="KW-0945">Host-virus interaction</keyword>
<feature type="region of interest" description="Disordered" evidence="2">
    <location>
        <begin position="1282"/>
        <end position="1305"/>
    </location>
</feature>
<name>A0A0F7V864_TOXGV</name>
<feature type="region of interest" description="Disordered" evidence="2">
    <location>
        <begin position="1944"/>
        <end position="2016"/>
    </location>
</feature>
<feature type="compositionally biased region" description="Basic and acidic residues" evidence="2">
    <location>
        <begin position="1580"/>
        <end position="1644"/>
    </location>
</feature>
<evidence type="ECO:0000256" key="1">
    <source>
        <dbReference type="ARBA" id="ARBA00022581"/>
    </source>
</evidence>
<dbReference type="PANTHER" id="PTHR13037">
    <property type="entry name" value="FORMIN"/>
    <property type="match status" value="1"/>
</dbReference>
<feature type="region of interest" description="Disordered" evidence="2">
    <location>
        <begin position="1363"/>
        <end position="1649"/>
    </location>
</feature>
<evidence type="ECO:0000256" key="2">
    <source>
        <dbReference type="SAM" id="MobiDB-lite"/>
    </source>
</evidence>
<proteinExistence type="predicted"/>
<feature type="compositionally biased region" description="Low complexity" evidence="2">
    <location>
        <begin position="1021"/>
        <end position="1035"/>
    </location>
</feature>
<evidence type="ECO:0000313" key="3">
    <source>
        <dbReference type="EMBL" id="CEL78738.1"/>
    </source>
</evidence>
<feature type="compositionally biased region" description="Basic and acidic residues" evidence="2">
    <location>
        <begin position="1143"/>
        <end position="1157"/>
    </location>
</feature>
<feature type="region of interest" description="Disordered" evidence="2">
    <location>
        <begin position="988"/>
        <end position="1043"/>
    </location>
</feature>
<feature type="region of interest" description="Disordered" evidence="2">
    <location>
        <begin position="775"/>
        <end position="819"/>
    </location>
</feature>
<feature type="compositionally biased region" description="Basic and acidic residues" evidence="2">
    <location>
        <begin position="918"/>
        <end position="944"/>
    </location>
</feature>
<reference evidence="3" key="1">
    <citation type="journal article" date="2015" name="PLoS ONE">
        <title>Comprehensive Evaluation of Toxoplasma gondii VEG and Neospora caninum LIV Genomes with Tachyzoite Stage Transcriptome and Proteome Defines Novel Transcript Features.</title>
        <authorList>
            <person name="Ramaprasad A."/>
            <person name="Mourier T."/>
            <person name="Naeem R."/>
            <person name="Malas T.B."/>
            <person name="Moussa E."/>
            <person name="Panigrahi A."/>
            <person name="Vermont S.J."/>
            <person name="Otto T.D."/>
            <person name="Wastling J."/>
            <person name="Pain A."/>
        </authorList>
    </citation>
    <scope>NUCLEOTIDE SEQUENCE</scope>
    <source>
        <strain evidence="3">VEG</strain>
    </source>
</reference>
<feature type="region of interest" description="Disordered" evidence="2">
    <location>
        <begin position="2198"/>
        <end position="2229"/>
    </location>
</feature>
<feature type="region of interest" description="Disordered" evidence="2">
    <location>
        <begin position="1115"/>
        <end position="1179"/>
    </location>
</feature>
<dbReference type="PANTHER" id="PTHR13037:SF24">
    <property type="entry name" value="POLYCOMB PROTEIN PCL-RELATED"/>
    <property type="match status" value="1"/>
</dbReference>
<feature type="compositionally biased region" description="Acidic residues" evidence="2">
    <location>
        <begin position="1393"/>
        <end position="1406"/>
    </location>
</feature>
<protein>
    <submittedName>
        <fullName evidence="3">F-box domain-containing protein</fullName>
    </submittedName>
</protein>
<feature type="compositionally biased region" description="Basic and acidic residues" evidence="2">
    <location>
        <begin position="1224"/>
        <end position="1263"/>
    </location>
</feature>
<feature type="compositionally biased region" description="Basic and acidic residues" evidence="2">
    <location>
        <begin position="1532"/>
        <end position="1554"/>
    </location>
</feature>
<accession>A0A0F7V864</accession>
<feature type="region of interest" description="Disordered" evidence="2">
    <location>
        <begin position="618"/>
        <end position="654"/>
    </location>
</feature>
<feature type="compositionally biased region" description="Basic and acidic residues" evidence="2">
    <location>
        <begin position="2271"/>
        <end position="2311"/>
    </location>
</feature>